<feature type="domain" description="AB hydrolase-1" evidence="4">
    <location>
        <begin position="94"/>
        <end position="466"/>
    </location>
</feature>
<gene>
    <name evidence="5" type="ORF">ACFFJ3_10815</name>
</gene>
<name>A0ABV6EDQ0_9GAMM</name>
<proteinExistence type="inferred from homology"/>
<comment type="caution">
    <text evidence="5">The sequence shown here is derived from an EMBL/GenBank/DDBJ whole genome shotgun (WGS) entry which is preliminary data.</text>
</comment>
<keyword evidence="3" id="KW-0732">Signal</keyword>
<dbReference type="InterPro" id="IPR029058">
    <property type="entry name" value="AB_hydrolase_fold"/>
</dbReference>
<keyword evidence="6" id="KW-1185">Reference proteome</keyword>
<dbReference type="PANTHER" id="PTHR43248">
    <property type="entry name" value="2-SUCCINYL-6-HYDROXY-2,4-CYCLOHEXADIENE-1-CARBOXYLATE SYNTHASE"/>
    <property type="match status" value="1"/>
</dbReference>
<dbReference type="Pfam" id="PF00561">
    <property type="entry name" value="Abhydrolase_1"/>
    <property type="match status" value="1"/>
</dbReference>
<feature type="chain" id="PRO_5045297095" evidence="3">
    <location>
        <begin position="21"/>
        <end position="494"/>
    </location>
</feature>
<dbReference type="InterPro" id="IPR051601">
    <property type="entry name" value="Serine_prot/Carboxylest_S33"/>
</dbReference>
<evidence type="ECO:0000313" key="5">
    <source>
        <dbReference type="EMBL" id="MFC0226988.1"/>
    </source>
</evidence>
<evidence type="ECO:0000256" key="1">
    <source>
        <dbReference type="ARBA" id="ARBA00010088"/>
    </source>
</evidence>
<dbReference type="EMBL" id="JBHLXG010000010">
    <property type="protein sequence ID" value="MFC0226988.1"/>
    <property type="molecule type" value="Genomic_DNA"/>
</dbReference>
<dbReference type="Proteomes" id="UP001589792">
    <property type="component" value="Unassembled WGS sequence"/>
</dbReference>
<reference evidence="5 6" key="1">
    <citation type="submission" date="2024-09" db="EMBL/GenBank/DDBJ databases">
        <authorList>
            <person name="Sun Q."/>
            <person name="Mori K."/>
        </authorList>
    </citation>
    <scope>NUCLEOTIDE SEQUENCE [LARGE SCALE GENOMIC DNA]</scope>
    <source>
        <strain evidence="5 6">CCM 8626</strain>
    </source>
</reference>
<feature type="signal peptide" evidence="3">
    <location>
        <begin position="1"/>
        <end position="20"/>
    </location>
</feature>
<dbReference type="GO" id="GO:0016787">
    <property type="term" value="F:hydrolase activity"/>
    <property type="evidence" value="ECO:0007669"/>
    <property type="project" value="UniProtKB-KW"/>
</dbReference>
<keyword evidence="2 5" id="KW-0378">Hydrolase</keyword>
<sequence length="494" mass="55098">MSAFRVLFLLAVAVQMPAHAKHSRNTVPVKGTIEWQPCSSLSFRHWFNDVPPPTALQCGYVEAPLSYQNTSGQAGHTVRLALTRLPAMGARKGSVVIVPGGPGLQGINPQIAEKEAARKLQKSYDIIGYDPRGVGQSKPKISCQLTESEETLLPDENDISGIEQQARNTVDACIKQTGTDVVQHIGTHEAVNDLDTIRQALGERELTAVAYSYGTKVAQLYAERFPKKTRALVLDGVVDLTEDEFTQRINQQRGFQQSFLRFADYCQKTGSCQLTSEPNKAIQLFHGMLYKLHDAPLVTQSGYEISSEDVVTLTRNLLPKRERWPELASALRKIDSGTADNQETELIDENYSPYTDDARMVITCADTARPDADKQMLRRQSQQINTAASFPNYLPLHEYPLDTCDFWPYPGKYAPHTPVLSAALPPLLFVAQRYDPVTPYRNARQMSAAFRSPLITREGDGHTLALTGSNRCVDEAVVDYLLRPHKLRRDRSCH</sequence>
<dbReference type="InterPro" id="IPR000073">
    <property type="entry name" value="AB_hydrolase_1"/>
</dbReference>
<comment type="similarity">
    <text evidence="1">Belongs to the peptidase S33 family.</text>
</comment>
<accession>A0ABV6EDQ0</accession>
<dbReference type="PANTHER" id="PTHR43248:SF25">
    <property type="entry name" value="AB HYDROLASE-1 DOMAIN-CONTAINING PROTEIN-RELATED"/>
    <property type="match status" value="1"/>
</dbReference>
<protein>
    <submittedName>
        <fullName evidence="5">Alpha/beta hydrolase</fullName>
    </submittedName>
</protein>
<dbReference type="RefSeq" id="WP_380675116.1">
    <property type="nucleotide sequence ID" value="NZ_CP173186.1"/>
</dbReference>
<dbReference type="SUPFAM" id="SSF53474">
    <property type="entry name" value="alpha/beta-Hydrolases"/>
    <property type="match status" value="1"/>
</dbReference>
<evidence type="ECO:0000256" key="2">
    <source>
        <dbReference type="ARBA" id="ARBA00022801"/>
    </source>
</evidence>
<dbReference type="Gene3D" id="3.40.50.1820">
    <property type="entry name" value="alpha/beta hydrolase"/>
    <property type="match status" value="1"/>
</dbReference>
<evidence type="ECO:0000256" key="3">
    <source>
        <dbReference type="SAM" id="SignalP"/>
    </source>
</evidence>
<evidence type="ECO:0000313" key="6">
    <source>
        <dbReference type="Proteomes" id="UP001589792"/>
    </source>
</evidence>
<organism evidence="5 6">
    <name type="scientific">Serratia aquatilis</name>
    <dbReference type="NCBI Taxonomy" id="1737515"/>
    <lineage>
        <taxon>Bacteria</taxon>
        <taxon>Pseudomonadati</taxon>
        <taxon>Pseudomonadota</taxon>
        <taxon>Gammaproteobacteria</taxon>
        <taxon>Enterobacterales</taxon>
        <taxon>Yersiniaceae</taxon>
        <taxon>Serratia</taxon>
    </lineage>
</organism>
<evidence type="ECO:0000259" key="4">
    <source>
        <dbReference type="Pfam" id="PF00561"/>
    </source>
</evidence>